<dbReference type="EMBL" id="LNQE01001384">
    <property type="protein sequence ID" value="KUG18402.1"/>
    <property type="molecule type" value="Genomic_DNA"/>
</dbReference>
<gene>
    <name evidence="1" type="ORF">ASZ90_011893</name>
</gene>
<organism evidence="1">
    <name type="scientific">hydrocarbon metagenome</name>
    <dbReference type="NCBI Taxonomy" id="938273"/>
    <lineage>
        <taxon>unclassified sequences</taxon>
        <taxon>metagenomes</taxon>
        <taxon>ecological metagenomes</taxon>
    </lineage>
</organism>
<proteinExistence type="predicted"/>
<accession>A0A0W8FCQ9</accession>
<evidence type="ECO:0000313" key="1">
    <source>
        <dbReference type="EMBL" id="KUG18402.1"/>
    </source>
</evidence>
<reference evidence="1" key="1">
    <citation type="journal article" date="2015" name="Proc. Natl. Acad. Sci. U.S.A.">
        <title>Networks of energetic and metabolic interactions define dynamics in microbial communities.</title>
        <authorList>
            <person name="Embree M."/>
            <person name="Liu J.K."/>
            <person name="Al-Bassam M.M."/>
            <person name="Zengler K."/>
        </authorList>
    </citation>
    <scope>NUCLEOTIDE SEQUENCE</scope>
</reference>
<protein>
    <submittedName>
        <fullName evidence="1">Uncharacterized protein</fullName>
    </submittedName>
</protein>
<sequence length="39" mass="4744">MIIMNSFAYYLQEYFRRDYLTNFLSHLAIVGNKKIRIPC</sequence>
<comment type="caution">
    <text evidence="1">The sequence shown here is derived from an EMBL/GenBank/DDBJ whole genome shotgun (WGS) entry which is preliminary data.</text>
</comment>
<dbReference type="AlphaFoldDB" id="A0A0W8FCQ9"/>
<name>A0A0W8FCQ9_9ZZZZ</name>